<keyword evidence="4" id="KW-1185">Reference proteome</keyword>
<protein>
    <recommendedName>
        <fullName evidence="5">Late embryogenesis abundant protein LEA-2 subgroup domain-containing protein</fullName>
    </recommendedName>
</protein>
<name>A0A9W8CL40_9FUNG</name>
<gene>
    <name evidence="3" type="ORF">LPJ64_002416</name>
</gene>
<keyword evidence="2" id="KW-1133">Transmembrane helix</keyword>
<comment type="caution">
    <text evidence="3">The sequence shown here is derived from an EMBL/GenBank/DDBJ whole genome shotgun (WGS) entry which is preliminary data.</text>
</comment>
<feature type="transmembrane region" description="Helical" evidence="2">
    <location>
        <begin position="164"/>
        <end position="186"/>
    </location>
</feature>
<feature type="region of interest" description="Disordered" evidence="1">
    <location>
        <begin position="1"/>
        <end position="68"/>
    </location>
</feature>
<reference evidence="3" key="1">
    <citation type="submission" date="2022-07" db="EMBL/GenBank/DDBJ databases">
        <title>Phylogenomic reconstructions and comparative analyses of Kickxellomycotina fungi.</title>
        <authorList>
            <person name="Reynolds N.K."/>
            <person name="Stajich J.E."/>
            <person name="Barry K."/>
            <person name="Grigoriev I.V."/>
            <person name="Crous P."/>
            <person name="Smith M.E."/>
        </authorList>
    </citation>
    <scope>NUCLEOTIDE SEQUENCE</scope>
    <source>
        <strain evidence="3">NBRC 105413</strain>
    </source>
</reference>
<evidence type="ECO:0008006" key="5">
    <source>
        <dbReference type="Google" id="ProtNLM"/>
    </source>
</evidence>
<dbReference type="SUPFAM" id="SSF117070">
    <property type="entry name" value="LEA14-like"/>
    <property type="match status" value="1"/>
</dbReference>
<feature type="compositionally biased region" description="Basic residues" evidence="1">
    <location>
        <begin position="18"/>
        <end position="27"/>
    </location>
</feature>
<evidence type="ECO:0000256" key="2">
    <source>
        <dbReference type="SAM" id="Phobius"/>
    </source>
</evidence>
<keyword evidence="2" id="KW-0812">Transmembrane</keyword>
<dbReference type="Gene3D" id="2.60.40.1820">
    <property type="match status" value="1"/>
</dbReference>
<accession>A0A9W8CL40</accession>
<dbReference type="EMBL" id="JANBOH010000076">
    <property type="protein sequence ID" value="KAJ1646089.1"/>
    <property type="molecule type" value="Genomic_DNA"/>
</dbReference>
<feature type="region of interest" description="Disordered" evidence="1">
    <location>
        <begin position="80"/>
        <end position="138"/>
    </location>
</feature>
<sequence length="360" mass="39478">MSSSNAKLDDDAPYSHSGVRRSRRSHSRMSPPMGRRPDRPDFGDAGSRSGYYDFQRRGSTHGSASRFLDGSAEPYGSFARSIPRAPSFGQRPARSRSFASGTLSPRSHGMSPRPLPPLAHPSALSEKHTPPPYDGGFGRMVEDDVDDELVEMIRVRRIKRIVKYSLYALLALAVVLACSLTGYFLAPRAPVVSLHGVDSPAHTGKKFKLQGTKMQFHVELTYRVQNDNFFDLTVDDISSAVFWPETKFALGGGRLSNVKVPARKIVEITMPITIRYDVKRGPPPILLGLVESCGLHDAGIGEINLEAEVQSDFHTKMKQSSLQSGRQSIAVKCPVRRMATLQVDDGTSGNLGDIVRTLNA</sequence>
<evidence type="ECO:0000313" key="3">
    <source>
        <dbReference type="EMBL" id="KAJ1646089.1"/>
    </source>
</evidence>
<organism evidence="3 4">
    <name type="scientific">Coemansia asiatica</name>
    <dbReference type="NCBI Taxonomy" id="1052880"/>
    <lineage>
        <taxon>Eukaryota</taxon>
        <taxon>Fungi</taxon>
        <taxon>Fungi incertae sedis</taxon>
        <taxon>Zoopagomycota</taxon>
        <taxon>Kickxellomycotina</taxon>
        <taxon>Kickxellomycetes</taxon>
        <taxon>Kickxellales</taxon>
        <taxon>Kickxellaceae</taxon>
        <taxon>Coemansia</taxon>
    </lineage>
</organism>
<dbReference type="Proteomes" id="UP001145021">
    <property type="component" value="Unassembled WGS sequence"/>
</dbReference>
<evidence type="ECO:0000313" key="4">
    <source>
        <dbReference type="Proteomes" id="UP001145021"/>
    </source>
</evidence>
<keyword evidence="2" id="KW-0472">Membrane</keyword>
<proteinExistence type="predicted"/>
<dbReference type="AlphaFoldDB" id="A0A9W8CL40"/>
<evidence type="ECO:0000256" key="1">
    <source>
        <dbReference type="SAM" id="MobiDB-lite"/>
    </source>
</evidence>